<name>A0ABP7TR21_9BURK</name>
<comment type="caution">
    <text evidence="6">The sequence shown here is derived from an EMBL/GenBank/DDBJ whole genome shotgun (WGS) entry which is preliminary data.</text>
</comment>
<feature type="domain" description="Type II/III secretion system secretin-like" evidence="5">
    <location>
        <begin position="305"/>
        <end position="436"/>
    </location>
</feature>
<proteinExistence type="inferred from homology"/>
<dbReference type="PANTHER" id="PTHR30332">
    <property type="entry name" value="PROBABLE GENERAL SECRETION PATHWAY PROTEIN D"/>
    <property type="match status" value="1"/>
</dbReference>
<dbReference type="InterPro" id="IPR004846">
    <property type="entry name" value="T2SS/T3SS_dom"/>
</dbReference>
<keyword evidence="3" id="KW-0472">Membrane</keyword>
<dbReference type="Proteomes" id="UP001501353">
    <property type="component" value="Unassembled WGS sequence"/>
</dbReference>
<evidence type="ECO:0000256" key="2">
    <source>
        <dbReference type="ARBA" id="ARBA00022729"/>
    </source>
</evidence>
<evidence type="ECO:0000259" key="5">
    <source>
        <dbReference type="Pfam" id="PF00263"/>
    </source>
</evidence>
<evidence type="ECO:0000313" key="7">
    <source>
        <dbReference type="Proteomes" id="UP001501353"/>
    </source>
</evidence>
<comment type="similarity">
    <text evidence="4">Belongs to the bacterial secretin family.</text>
</comment>
<keyword evidence="7" id="KW-1185">Reference proteome</keyword>
<accession>A0ABP7TR21</accession>
<comment type="subcellular location">
    <subcellularLocation>
        <location evidence="1">Membrane</location>
    </subcellularLocation>
</comment>
<dbReference type="InterPro" id="IPR050810">
    <property type="entry name" value="Bact_Secretion_Sys_Channel"/>
</dbReference>
<evidence type="ECO:0000256" key="1">
    <source>
        <dbReference type="ARBA" id="ARBA00004370"/>
    </source>
</evidence>
<dbReference type="Pfam" id="PF00263">
    <property type="entry name" value="Secretin"/>
    <property type="match status" value="1"/>
</dbReference>
<organism evidence="6 7">
    <name type="scientific">Actimicrobium antarcticum</name>
    <dbReference type="NCBI Taxonomy" id="1051899"/>
    <lineage>
        <taxon>Bacteria</taxon>
        <taxon>Pseudomonadati</taxon>
        <taxon>Pseudomonadota</taxon>
        <taxon>Betaproteobacteria</taxon>
        <taxon>Burkholderiales</taxon>
        <taxon>Oxalobacteraceae</taxon>
        <taxon>Actimicrobium</taxon>
    </lineage>
</organism>
<sequence length="535" mass="56992">MLALAILLTLNGCASFPRPLATPQDAALKALESRTIDDAGTEASLDIDAGFGADELFMLKPMVDSGRLPNIQLRGLSLTESGVYDALRLVLKDTGISLNIEGGSKGSERFGPISVFDVKGSLAEVLDNLSESIGFFYQFRKNTLFIQPEQQFVVELPPALSEDNAAGLTNTLQFLGAKDPYIDRLNRSLVFRTNRPSLAKIEGYLQKIRETRSLIIYDVNIFQVDLKDNSDTGIQWNKLAWAGTPGLAANPVAATTGTNILPAGTAAPTATKNIGNAVSGGIAGLGLGLVLSSSRFSIDMLINFLQTQGNVKAISRPRLAVISGTKGSLRVGQSTTYVSKVGTNFSTSVNQVTTETKDLKTGLDLALFGDFSDNTVYTRIGLSISEIVSLNKFTALGTDLTLPTTADREINTVIRARPGDMILLGGITINRDATEVRRGITQNGTSDTVSRSELVLALKSKVVYFRGKGYQQAQQKVALPEVELVVPVVPVVPVQPAKPETMKSTAAVGSGGLKLSYSLPAWEPAAAVAIAIAER</sequence>
<evidence type="ECO:0000313" key="6">
    <source>
        <dbReference type="EMBL" id="GAA4030047.1"/>
    </source>
</evidence>
<dbReference type="EMBL" id="BAAAZE010000012">
    <property type="protein sequence ID" value="GAA4030047.1"/>
    <property type="molecule type" value="Genomic_DNA"/>
</dbReference>
<protein>
    <recommendedName>
        <fullName evidence="5">Type II/III secretion system secretin-like domain-containing protein</fullName>
    </recommendedName>
</protein>
<dbReference type="PANTHER" id="PTHR30332:SF24">
    <property type="entry name" value="SECRETIN GSPD-RELATED"/>
    <property type="match status" value="1"/>
</dbReference>
<reference evidence="7" key="1">
    <citation type="journal article" date="2019" name="Int. J. Syst. Evol. Microbiol.">
        <title>The Global Catalogue of Microorganisms (GCM) 10K type strain sequencing project: providing services to taxonomists for standard genome sequencing and annotation.</title>
        <authorList>
            <consortium name="The Broad Institute Genomics Platform"/>
            <consortium name="The Broad Institute Genome Sequencing Center for Infectious Disease"/>
            <person name="Wu L."/>
            <person name="Ma J."/>
        </authorList>
    </citation>
    <scope>NUCLEOTIDE SEQUENCE [LARGE SCALE GENOMIC DNA]</scope>
    <source>
        <strain evidence="7">JCM 16673</strain>
    </source>
</reference>
<evidence type="ECO:0000256" key="3">
    <source>
        <dbReference type="ARBA" id="ARBA00023136"/>
    </source>
</evidence>
<keyword evidence="2" id="KW-0732">Signal</keyword>
<evidence type="ECO:0000256" key="4">
    <source>
        <dbReference type="RuleBase" id="RU004003"/>
    </source>
</evidence>
<gene>
    <name evidence="6" type="ORF">GCM10022212_30410</name>
</gene>